<evidence type="ECO:0000256" key="1">
    <source>
        <dbReference type="SAM" id="MobiDB-lite"/>
    </source>
</evidence>
<dbReference type="InterPro" id="IPR046240">
    <property type="entry name" value="DUF6273"/>
</dbReference>
<evidence type="ECO:0000313" key="4">
    <source>
        <dbReference type="Proteomes" id="UP000824250"/>
    </source>
</evidence>
<comment type="caution">
    <text evidence="3">The sequence shown here is derived from an EMBL/GenBank/DDBJ whole genome shotgun (WGS) entry which is preliminary data.</text>
</comment>
<protein>
    <recommendedName>
        <fullName evidence="2">DUF6273 domain-containing protein</fullName>
    </recommendedName>
</protein>
<feature type="region of interest" description="Disordered" evidence="1">
    <location>
        <begin position="33"/>
        <end position="67"/>
    </location>
</feature>
<reference evidence="3" key="2">
    <citation type="journal article" date="2021" name="PeerJ">
        <title>Extensive microbial diversity within the chicken gut microbiome revealed by metagenomics and culture.</title>
        <authorList>
            <person name="Gilroy R."/>
            <person name="Ravi A."/>
            <person name="Getino M."/>
            <person name="Pursley I."/>
            <person name="Horton D.L."/>
            <person name="Alikhan N.F."/>
            <person name="Baker D."/>
            <person name="Gharbi K."/>
            <person name="Hall N."/>
            <person name="Watson M."/>
            <person name="Adriaenssens E.M."/>
            <person name="Foster-Nyarko E."/>
            <person name="Jarju S."/>
            <person name="Secka A."/>
            <person name="Antonio M."/>
            <person name="Oren A."/>
            <person name="Chaudhuri R.R."/>
            <person name="La Ragione R."/>
            <person name="Hildebrand F."/>
            <person name="Pallen M.J."/>
        </authorList>
    </citation>
    <scope>NUCLEOTIDE SEQUENCE</scope>
    <source>
        <strain evidence="3">CHK180-2868</strain>
    </source>
</reference>
<dbReference type="Proteomes" id="UP000824250">
    <property type="component" value="Unassembled WGS sequence"/>
</dbReference>
<dbReference type="AlphaFoldDB" id="A0A9D1D5L3"/>
<proteinExistence type="predicted"/>
<organism evidence="3 4">
    <name type="scientific">Candidatus Copromonas faecavium</name>
    <name type="common">nom. illeg.</name>
    <dbReference type="NCBI Taxonomy" id="2840740"/>
    <lineage>
        <taxon>Bacteria</taxon>
        <taxon>Bacillati</taxon>
        <taxon>Bacillota</taxon>
        <taxon>Clostridia</taxon>
        <taxon>Lachnospirales</taxon>
        <taxon>Lachnospiraceae</taxon>
        <taxon>Candidatus Copromonas (nom. illeg.)</taxon>
    </lineage>
</organism>
<reference evidence="3" key="1">
    <citation type="submission" date="2020-10" db="EMBL/GenBank/DDBJ databases">
        <authorList>
            <person name="Gilroy R."/>
        </authorList>
    </citation>
    <scope>NUCLEOTIDE SEQUENCE</scope>
    <source>
        <strain evidence="3">CHK180-2868</strain>
    </source>
</reference>
<sequence>MKNRKLWRWAIAAGSLPLVIFAVDTREVRAETVHSEEVSQESVRQENISQEAASQEDASQEAVSQEDASQEAAFRGDVFPGGGYQKEVFREAAFQRELLPAEASYTVSDREDCRRLLMEVVSSAAGSGRHEIYVTGEDYEPETLVIAQMFPEVCRISNTVLSRSRENGTEYVTCRIGFEKAGDAFPCRHVWQEEILETAGCLSYGRTLLTCRYCSETEEASLAPSGHRDENKDSLCDQCQKRFLEQKKGDRLEFGYEEKTGDRVFSFICLEEDFHGGMLYGCENSSSLEEILEETKEIDGSEEDRIRWWLQNDFLNGLSVRSACLEILLLDEKGKPVGAGSWIPGQAIWPGIILTLPETREQAEERFWRAGDLQIRNLGETSYRFRCVDDDYADSNSNYQRFALFLCETVIRSDVDSTDSKREIISFGDDNNYKYSAVRAWLSDHAGEGAQAPPFVHTGVNSAFSGQTAAGTWQESRGEGLMSYQIPMQSLTDRLFLLSVEEVLAYEEAWAAEGIGSSYSRGYWLRTPAAALNTEGTFMDGELVYVVDLEQGCLRPMDVSRTEFGIRPAFCLPQG</sequence>
<evidence type="ECO:0000313" key="3">
    <source>
        <dbReference type="EMBL" id="HIR06286.1"/>
    </source>
</evidence>
<dbReference type="EMBL" id="DVGC01000058">
    <property type="protein sequence ID" value="HIR06286.1"/>
    <property type="molecule type" value="Genomic_DNA"/>
</dbReference>
<accession>A0A9D1D5L3</accession>
<name>A0A9D1D5L3_9FIRM</name>
<feature type="compositionally biased region" description="Low complexity" evidence="1">
    <location>
        <begin position="40"/>
        <end position="66"/>
    </location>
</feature>
<evidence type="ECO:0000259" key="2">
    <source>
        <dbReference type="Pfam" id="PF19789"/>
    </source>
</evidence>
<gene>
    <name evidence="3" type="ORF">IAB28_10045</name>
</gene>
<feature type="domain" description="DUF6273" evidence="2">
    <location>
        <begin position="429"/>
        <end position="573"/>
    </location>
</feature>
<dbReference type="Pfam" id="PF19789">
    <property type="entry name" value="DUF6273"/>
    <property type="match status" value="1"/>
</dbReference>